<name>A0A4U8V3V0_STECR</name>
<dbReference type="Proteomes" id="UP000298663">
    <property type="component" value="Chromosome X"/>
</dbReference>
<feature type="transmembrane region" description="Helical" evidence="1">
    <location>
        <begin position="61"/>
        <end position="87"/>
    </location>
</feature>
<proteinExistence type="predicted"/>
<sequence>MASIHPAVGDACSSQARPTSPDSVYTWRACPIPTSHAVSVVTSIIFYSAVYLVYAQYHFELFAVMTTLIALVITCLYFAGLLCVLYMMCKTYSLSDMFPQATAMKRTIKTSIMEVKV</sequence>
<reference evidence="2 3" key="2">
    <citation type="journal article" date="2019" name="G3 (Bethesda)">
        <title>Hybrid Assembly of the Genome of the Entomopathogenic Nematode Steinernema carpocapsae Identifies the X-Chromosome.</title>
        <authorList>
            <person name="Serra L."/>
            <person name="Macchietto M."/>
            <person name="Macias-Munoz A."/>
            <person name="McGill C.J."/>
            <person name="Rodriguez I.M."/>
            <person name="Rodriguez B."/>
            <person name="Murad R."/>
            <person name="Mortazavi A."/>
        </authorList>
    </citation>
    <scope>NUCLEOTIDE SEQUENCE [LARGE SCALE GENOMIC DNA]</scope>
    <source>
        <strain evidence="2 3">ALL</strain>
    </source>
</reference>
<gene>
    <name evidence="2" type="ORF">L596_006392</name>
</gene>
<dbReference type="OrthoDB" id="5856367at2759"/>
<dbReference type="EMBL" id="CM016762">
    <property type="protein sequence ID" value="TMS39945.1"/>
    <property type="molecule type" value="Genomic_DNA"/>
</dbReference>
<dbReference type="AlphaFoldDB" id="A0A4U8V3V0"/>
<reference evidence="2 3" key="1">
    <citation type="journal article" date="2015" name="Genome Biol.">
        <title>Comparative genomics of Steinernema reveals deeply conserved gene regulatory networks.</title>
        <authorList>
            <person name="Dillman A.R."/>
            <person name="Macchietto M."/>
            <person name="Porter C.F."/>
            <person name="Rogers A."/>
            <person name="Williams B."/>
            <person name="Antoshechkin I."/>
            <person name="Lee M.M."/>
            <person name="Goodwin Z."/>
            <person name="Lu X."/>
            <person name="Lewis E.E."/>
            <person name="Goodrich-Blair H."/>
            <person name="Stock S.P."/>
            <person name="Adams B.J."/>
            <person name="Sternberg P.W."/>
            <person name="Mortazavi A."/>
        </authorList>
    </citation>
    <scope>NUCLEOTIDE SEQUENCE [LARGE SCALE GENOMIC DNA]</scope>
    <source>
        <strain evidence="2 3">ALL</strain>
    </source>
</reference>
<evidence type="ECO:0000256" key="1">
    <source>
        <dbReference type="SAM" id="Phobius"/>
    </source>
</evidence>
<keyword evidence="1" id="KW-1133">Transmembrane helix</keyword>
<keyword evidence="1" id="KW-0812">Transmembrane</keyword>
<protein>
    <submittedName>
        <fullName evidence="2">Uncharacterized protein</fullName>
    </submittedName>
</protein>
<feature type="transmembrane region" description="Helical" evidence="1">
    <location>
        <begin position="37"/>
        <end position="55"/>
    </location>
</feature>
<evidence type="ECO:0000313" key="2">
    <source>
        <dbReference type="EMBL" id="TMS39945.1"/>
    </source>
</evidence>
<accession>A0A4U8V3V0</accession>
<evidence type="ECO:0000313" key="3">
    <source>
        <dbReference type="Proteomes" id="UP000298663"/>
    </source>
</evidence>
<organism evidence="2 3">
    <name type="scientific">Steinernema carpocapsae</name>
    <name type="common">Entomopathogenic nematode</name>
    <dbReference type="NCBI Taxonomy" id="34508"/>
    <lineage>
        <taxon>Eukaryota</taxon>
        <taxon>Metazoa</taxon>
        <taxon>Ecdysozoa</taxon>
        <taxon>Nematoda</taxon>
        <taxon>Chromadorea</taxon>
        <taxon>Rhabditida</taxon>
        <taxon>Tylenchina</taxon>
        <taxon>Panagrolaimomorpha</taxon>
        <taxon>Strongyloidoidea</taxon>
        <taxon>Steinernematidae</taxon>
        <taxon>Steinernema</taxon>
    </lineage>
</organism>
<keyword evidence="1" id="KW-0472">Membrane</keyword>
<keyword evidence="3" id="KW-1185">Reference proteome</keyword>